<evidence type="ECO:0000313" key="16">
    <source>
        <dbReference type="EMBL" id="KAK9110134.1"/>
    </source>
</evidence>
<dbReference type="GO" id="GO:0004197">
    <property type="term" value="F:cysteine-type endopeptidase activity"/>
    <property type="evidence" value="ECO:0007669"/>
    <property type="project" value="TreeGrafter"/>
</dbReference>
<dbReference type="Pfam" id="PF03416">
    <property type="entry name" value="Peptidase_C54"/>
    <property type="match status" value="1"/>
</dbReference>
<dbReference type="GO" id="GO:0000045">
    <property type="term" value="P:autophagosome assembly"/>
    <property type="evidence" value="ECO:0007669"/>
    <property type="project" value="TreeGrafter"/>
</dbReference>
<dbReference type="EMBL" id="JBBNAE010000007">
    <property type="protein sequence ID" value="KAK9110134.1"/>
    <property type="molecule type" value="Genomic_DNA"/>
</dbReference>
<dbReference type="GO" id="GO:0019786">
    <property type="term" value="F:protein-phosphatidylethanolamide deconjugating activity"/>
    <property type="evidence" value="ECO:0007669"/>
    <property type="project" value="InterPro"/>
</dbReference>
<evidence type="ECO:0000256" key="1">
    <source>
        <dbReference type="ARBA" id="ARBA00004496"/>
    </source>
</evidence>
<evidence type="ECO:0000256" key="3">
    <source>
        <dbReference type="ARBA" id="ARBA00022448"/>
    </source>
</evidence>
<dbReference type="GO" id="GO:0015031">
    <property type="term" value="P:protein transport"/>
    <property type="evidence" value="ECO:0007669"/>
    <property type="project" value="UniProtKB-KW"/>
</dbReference>
<evidence type="ECO:0000256" key="9">
    <source>
        <dbReference type="ARBA" id="ARBA00023006"/>
    </source>
</evidence>
<keyword evidence="14" id="KW-0472">Membrane</keyword>
<evidence type="ECO:0000256" key="11">
    <source>
        <dbReference type="ARBA" id="ARBA00038724"/>
    </source>
</evidence>
<reference evidence="16 17" key="1">
    <citation type="submission" date="2024-01" db="EMBL/GenBank/DDBJ databases">
        <title>Genome assemblies of Stephania.</title>
        <authorList>
            <person name="Yang L."/>
        </authorList>
    </citation>
    <scope>NUCLEOTIDE SEQUENCE [LARGE SCALE GENOMIC DNA]</scope>
    <source>
        <strain evidence="16">QJT</strain>
        <tissue evidence="16">Leaf</tissue>
    </source>
</reference>
<dbReference type="GO" id="GO:0000423">
    <property type="term" value="P:mitophagy"/>
    <property type="evidence" value="ECO:0007669"/>
    <property type="project" value="TreeGrafter"/>
</dbReference>
<evidence type="ECO:0000256" key="2">
    <source>
        <dbReference type="ARBA" id="ARBA00010958"/>
    </source>
</evidence>
<dbReference type="InterPro" id="IPR046792">
    <property type="entry name" value="Peptidase_C54_cat"/>
</dbReference>
<keyword evidence="9 13" id="KW-0072">Autophagy</keyword>
<feature type="domain" description="Peptidase C54 catalytic" evidence="15">
    <location>
        <begin position="134"/>
        <end position="214"/>
    </location>
</feature>
<dbReference type="Proteomes" id="UP001417504">
    <property type="component" value="Unassembled WGS sequence"/>
</dbReference>
<dbReference type="GO" id="GO:0035973">
    <property type="term" value="P:aggrephagy"/>
    <property type="evidence" value="ECO:0007669"/>
    <property type="project" value="TreeGrafter"/>
</dbReference>
<evidence type="ECO:0000256" key="4">
    <source>
        <dbReference type="ARBA" id="ARBA00022490"/>
    </source>
</evidence>
<dbReference type="InterPro" id="IPR005078">
    <property type="entry name" value="Peptidase_C54"/>
</dbReference>
<dbReference type="GO" id="GO:0034727">
    <property type="term" value="P:piecemeal microautophagy of the nucleus"/>
    <property type="evidence" value="ECO:0007669"/>
    <property type="project" value="TreeGrafter"/>
</dbReference>
<evidence type="ECO:0000256" key="7">
    <source>
        <dbReference type="ARBA" id="ARBA00022807"/>
    </source>
</evidence>
<accession>A0AAP0I7K4</accession>
<name>A0AAP0I7K4_9MAGN</name>
<keyword evidence="7" id="KW-0788">Thiol protease</keyword>
<sequence>MVENSQCSKLIASSAVNATAGLETTTISLHQGTLITNADFLQLDSVDTSTVAIYGSTSLFALWIASFVVGAIDAIPLTDVKSQDILWISALAWEGDNFAIYGSTSLFAIWIASAVVGAIDAIPLMNFAEDVLSFDVIGDSKYSSDVNWGCMLRSSQMLVAQALLFHCLGRSWRRPLEKPFDKKYVDILHLFGDSQSLASSIHHLLQAGKQYGKHYVFSCHLTNREF</sequence>
<comment type="subunit">
    <text evidence="11">Interacts with ATG8.</text>
</comment>
<keyword evidence="14" id="KW-1133">Transmembrane helix</keyword>
<evidence type="ECO:0000256" key="14">
    <source>
        <dbReference type="SAM" id="Phobius"/>
    </source>
</evidence>
<dbReference type="AlphaFoldDB" id="A0AAP0I7K4"/>
<keyword evidence="8 13" id="KW-0653">Protein transport</keyword>
<dbReference type="InterPro" id="IPR038765">
    <property type="entry name" value="Papain-like_cys_pep_sf"/>
</dbReference>
<gene>
    <name evidence="16" type="ORF">Sjap_018194</name>
</gene>
<dbReference type="EC" id="3.4.22.-" evidence="13"/>
<organism evidence="16 17">
    <name type="scientific">Stephania japonica</name>
    <dbReference type="NCBI Taxonomy" id="461633"/>
    <lineage>
        <taxon>Eukaryota</taxon>
        <taxon>Viridiplantae</taxon>
        <taxon>Streptophyta</taxon>
        <taxon>Embryophyta</taxon>
        <taxon>Tracheophyta</taxon>
        <taxon>Spermatophyta</taxon>
        <taxon>Magnoliopsida</taxon>
        <taxon>Ranunculales</taxon>
        <taxon>Menispermaceae</taxon>
        <taxon>Menispermoideae</taxon>
        <taxon>Cissampelideae</taxon>
        <taxon>Stephania</taxon>
    </lineage>
</organism>
<dbReference type="PANTHER" id="PTHR22624:SF49">
    <property type="entry name" value="CYSTEINE PROTEASE"/>
    <property type="match status" value="1"/>
</dbReference>
<evidence type="ECO:0000256" key="12">
    <source>
        <dbReference type="ARBA" id="ARBA00045891"/>
    </source>
</evidence>
<comment type="similarity">
    <text evidence="2 13">Belongs to the peptidase C54 family.</text>
</comment>
<comment type="caution">
    <text evidence="16">The sequence shown here is derived from an EMBL/GenBank/DDBJ whole genome shotgun (WGS) entry which is preliminary data.</text>
</comment>
<evidence type="ECO:0000256" key="13">
    <source>
        <dbReference type="RuleBase" id="RU363115"/>
    </source>
</evidence>
<evidence type="ECO:0000259" key="15">
    <source>
        <dbReference type="Pfam" id="PF03416"/>
    </source>
</evidence>
<evidence type="ECO:0000256" key="8">
    <source>
        <dbReference type="ARBA" id="ARBA00022927"/>
    </source>
</evidence>
<feature type="transmembrane region" description="Helical" evidence="14">
    <location>
        <begin position="59"/>
        <end position="78"/>
    </location>
</feature>
<keyword evidence="17" id="KW-1185">Reference proteome</keyword>
<evidence type="ECO:0000256" key="5">
    <source>
        <dbReference type="ARBA" id="ARBA00022670"/>
    </source>
</evidence>
<keyword evidence="14" id="KW-0812">Transmembrane</keyword>
<dbReference type="SUPFAM" id="SSF54001">
    <property type="entry name" value="Cysteine proteinases"/>
    <property type="match status" value="1"/>
</dbReference>
<keyword evidence="4 13" id="KW-0963">Cytoplasm</keyword>
<dbReference type="PANTHER" id="PTHR22624">
    <property type="entry name" value="CYSTEINE PROTEASE ATG4"/>
    <property type="match status" value="1"/>
</dbReference>
<keyword evidence="5 13" id="KW-0645">Protease</keyword>
<keyword evidence="3" id="KW-0813">Transport</keyword>
<evidence type="ECO:0000256" key="10">
    <source>
        <dbReference type="ARBA" id="ARBA00029362"/>
    </source>
</evidence>
<dbReference type="GO" id="GO:0016485">
    <property type="term" value="P:protein processing"/>
    <property type="evidence" value="ECO:0007669"/>
    <property type="project" value="TreeGrafter"/>
</dbReference>
<evidence type="ECO:0000256" key="6">
    <source>
        <dbReference type="ARBA" id="ARBA00022801"/>
    </source>
</evidence>
<protein>
    <recommendedName>
        <fullName evidence="13">Cysteine protease</fullName>
        <ecNumber evidence="13">3.4.22.-</ecNumber>
    </recommendedName>
</protein>
<comment type="subcellular location">
    <subcellularLocation>
        <location evidence="1 13">Cytoplasm</location>
    </subcellularLocation>
</comment>
<dbReference type="GO" id="GO:0005737">
    <property type="term" value="C:cytoplasm"/>
    <property type="evidence" value="ECO:0007669"/>
    <property type="project" value="UniProtKB-SubCell"/>
</dbReference>
<feature type="transmembrane region" description="Helical" evidence="14">
    <location>
        <begin position="98"/>
        <end position="119"/>
    </location>
</feature>
<keyword evidence="6 13" id="KW-0378">Hydrolase</keyword>
<comment type="function">
    <text evidence="12">Cysteine protease that plays a key role in autophagy by mediating both proteolytic activation and delipidation of ATG8 family proteins. The protease activity is required for proteolytic activation of ATG8 family proteins: cleaves the C-terminal amino acid of ATG8 proteins to reveal a C-terminal glycine. Exposure of the glycine at the C-terminus is essential for ATG8 proteins conjugation to phosphatidylethanolamine (PE) and insertion to membranes, which is necessary for autophagy. In addition to the protease activity, also mediates delipidation of PE-conjugated ATG8 proteins.</text>
</comment>
<comment type="catalytic activity">
    <reaction evidence="10">
        <text>[protein]-C-terminal L-amino acid-glycyl-phosphatidylethanolamide + H2O = [protein]-C-terminal L-amino acid-glycine + a 1,2-diacyl-sn-glycero-3-phosphoethanolamine</text>
        <dbReference type="Rhea" id="RHEA:67548"/>
        <dbReference type="Rhea" id="RHEA-COMP:17323"/>
        <dbReference type="Rhea" id="RHEA-COMP:17324"/>
        <dbReference type="ChEBI" id="CHEBI:15377"/>
        <dbReference type="ChEBI" id="CHEBI:64612"/>
        <dbReference type="ChEBI" id="CHEBI:172940"/>
        <dbReference type="ChEBI" id="CHEBI:172941"/>
    </reaction>
    <physiologicalReaction direction="left-to-right" evidence="10">
        <dbReference type="Rhea" id="RHEA:67549"/>
    </physiologicalReaction>
</comment>
<evidence type="ECO:0000313" key="17">
    <source>
        <dbReference type="Proteomes" id="UP001417504"/>
    </source>
</evidence>
<proteinExistence type="inferred from homology"/>